<dbReference type="EMBL" id="HG725520">
    <property type="protein sequence ID" value="CDJ68261.1"/>
    <property type="molecule type" value="Genomic_DNA"/>
</dbReference>
<keyword evidence="2" id="KW-1185">Reference proteome</keyword>
<evidence type="ECO:0000313" key="1">
    <source>
        <dbReference type="EMBL" id="CDJ68261.1"/>
    </source>
</evidence>
<evidence type="ECO:0000313" key="2">
    <source>
        <dbReference type="Proteomes" id="UP000030754"/>
    </source>
</evidence>
<reference evidence="1" key="1">
    <citation type="submission" date="2013-10" db="EMBL/GenBank/DDBJ databases">
        <title>Genomic analysis of the causative agents of coccidiosis in chickens.</title>
        <authorList>
            <person name="Reid A.J."/>
            <person name="Blake D."/>
            <person name="Billington K."/>
            <person name="Browne H."/>
            <person name="Dunn M."/>
            <person name="Hung S."/>
            <person name="Kawahara F."/>
            <person name="Miranda-Saavedra D."/>
            <person name="Mourier T."/>
            <person name="Nagra H."/>
            <person name="Otto T.D."/>
            <person name="Rawlings N."/>
            <person name="Sanchez A."/>
            <person name="Sanders M."/>
            <person name="Subramaniam C."/>
            <person name="Tay Y."/>
            <person name="Dear P."/>
            <person name="Doerig C."/>
            <person name="Gruber A."/>
            <person name="Parkinson J."/>
            <person name="Shirley M."/>
            <person name="Wan K.L."/>
            <person name="Berriman M."/>
            <person name="Tomley F."/>
            <person name="Pain A."/>
        </authorList>
    </citation>
    <scope>NUCLEOTIDE SEQUENCE [LARGE SCALE GENOMIC DNA]</scope>
    <source>
        <strain evidence="1">Houghton</strain>
    </source>
</reference>
<name>U6MWB2_9EIME</name>
<dbReference type="Proteomes" id="UP000030754">
    <property type="component" value="Unassembled WGS sequence"/>
</dbReference>
<reference evidence="1" key="2">
    <citation type="submission" date="2013-10" db="EMBL/GenBank/DDBJ databases">
        <authorList>
            <person name="Aslett M."/>
        </authorList>
    </citation>
    <scope>NUCLEOTIDE SEQUENCE [LARGE SCALE GENOMIC DNA]</scope>
    <source>
        <strain evidence="1">Houghton</strain>
    </source>
</reference>
<protein>
    <submittedName>
        <fullName evidence="1">Uncharacterized protein</fullName>
    </submittedName>
</protein>
<dbReference type="InterPro" id="IPR036065">
    <property type="entry name" value="BolA-like_sf"/>
</dbReference>
<dbReference type="VEuPathDB" id="ToxoDB:ENH_00050520"/>
<proteinExistence type="predicted"/>
<dbReference type="AlphaFoldDB" id="U6MWB2"/>
<gene>
    <name evidence="1" type="ORF">ENH_00050520</name>
</gene>
<sequence length="252" mass="28291">MGYRYSQPLICNSPFSPRNLTKSIGFTGYFVRPVNEVGFVQPLGAGLGIFRSLDCTETQQARFAHKFAAPECPNLLKLRKAIEQNFKPVCFYVKNDYAMGHHVYDQHFYGILCSPLFEGKSYRQINAMVDRVLEPLGLGGRVKLHCQPPSRFEAITLPPASPCCFSTVEHLNTLKFELLYALPCHAAAFFRSTHLSGIVFTLKLSAAPFASVTEPSNYYTARQQRKKQQVLSFLLTGESLFARNLPLPLTAE</sequence>
<accession>U6MWB2</accession>
<dbReference type="RefSeq" id="XP_013436728.1">
    <property type="nucleotide sequence ID" value="XM_013581274.1"/>
</dbReference>
<organism evidence="1 2">
    <name type="scientific">Eimeria necatrix</name>
    <dbReference type="NCBI Taxonomy" id="51315"/>
    <lineage>
        <taxon>Eukaryota</taxon>
        <taxon>Sar</taxon>
        <taxon>Alveolata</taxon>
        <taxon>Apicomplexa</taxon>
        <taxon>Conoidasida</taxon>
        <taxon>Coccidia</taxon>
        <taxon>Eucoccidiorida</taxon>
        <taxon>Eimeriorina</taxon>
        <taxon>Eimeriidae</taxon>
        <taxon>Eimeria</taxon>
    </lineage>
</organism>
<dbReference type="SUPFAM" id="SSF82657">
    <property type="entry name" value="BolA-like"/>
    <property type="match status" value="1"/>
</dbReference>
<dbReference type="OrthoDB" id="446277at2759"/>
<dbReference type="GeneID" id="25475200"/>